<evidence type="ECO:0000313" key="2">
    <source>
        <dbReference type="EMBL" id="SQC93782.1"/>
    </source>
</evidence>
<keyword evidence="1" id="KW-0812">Transmembrane</keyword>
<evidence type="ECO:0000313" key="3">
    <source>
        <dbReference type="Proteomes" id="UP000251197"/>
    </source>
</evidence>
<proteinExistence type="predicted"/>
<reference evidence="2 3" key="1">
    <citation type="submission" date="2018-06" db="EMBL/GenBank/DDBJ databases">
        <authorList>
            <consortium name="Pathogen Informatics"/>
            <person name="Doyle S."/>
        </authorList>
    </citation>
    <scope>NUCLEOTIDE SEQUENCE [LARGE SCALE GENOMIC DNA]</scope>
    <source>
        <strain evidence="2 3">NCTC12120</strain>
    </source>
</reference>
<feature type="transmembrane region" description="Helical" evidence="1">
    <location>
        <begin position="12"/>
        <end position="33"/>
    </location>
</feature>
<dbReference type="EMBL" id="UAVU01000011">
    <property type="protein sequence ID" value="SQC93782.1"/>
    <property type="molecule type" value="Genomic_DNA"/>
</dbReference>
<protein>
    <submittedName>
        <fullName evidence="2">Uncharacterized protein</fullName>
    </submittedName>
</protein>
<organism evidence="2 3">
    <name type="scientific">Cedecea neteri</name>
    <dbReference type="NCBI Taxonomy" id="158822"/>
    <lineage>
        <taxon>Bacteria</taxon>
        <taxon>Pseudomonadati</taxon>
        <taxon>Pseudomonadota</taxon>
        <taxon>Gammaproteobacteria</taxon>
        <taxon>Enterobacterales</taxon>
        <taxon>Enterobacteriaceae</taxon>
        <taxon>Cedecea</taxon>
    </lineage>
</organism>
<keyword evidence="1" id="KW-0472">Membrane</keyword>
<keyword evidence="1" id="KW-1133">Transmembrane helix</keyword>
<accession>A0A2X3IN19</accession>
<name>A0A2X3IN19_9ENTR</name>
<dbReference type="AlphaFoldDB" id="A0A2X3IN19"/>
<dbReference type="Proteomes" id="UP000251197">
    <property type="component" value="Unassembled WGS sequence"/>
</dbReference>
<sequence>MRQPSAIRQSFITIALWGAAYGALPVLLQTLVFKEASRLEGGGRCRNLGQRVGV</sequence>
<gene>
    <name evidence="2" type="ORF">NCTC12120_06897</name>
</gene>
<evidence type="ECO:0000256" key="1">
    <source>
        <dbReference type="SAM" id="Phobius"/>
    </source>
</evidence>